<feature type="site" description="Histone H3K4me3 binding" evidence="7">
    <location>
        <position position="785"/>
    </location>
</feature>
<protein>
    <recommendedName>
        <fullName evidence="11">PHD-type domain-containing protein</fullName>
    </recommendedName>
</protein>
<dbReference type="GO" id="GO:0000123">
    <property type="term" value="C:histone acetyltransferase complex"/>
    <property type="evidence" value="ECO:0007669"/>
    <property type="project" value="TreeGrafter"/>
</dbReference>
<dbReference type="GO" id="GO:0005634">
    <property type="term" value="C:nucleus"/>
    <property type="evidence" value="ECO:0007669"/>
    <property type="project" value="UniProtKB-SubCell"/>
</dbReference>
<evidence type="ECO:0000256" key="9">
    <source>
        <dbReference type="PROSITE-ProRule" id="PRU00146"/>
    </source>
</evidence>
<feature type="binding site" evidence="8">
    <location>
        <position position="764"/>
    </location>
    <ligand>
        <name>Zn(2+)</name>
        <dbReference type="ChEBI" id="CHEBI:29105"/>
        <label>1</label>
    </ligand>
</feature>
<feature type="region of interest" description="Disordered" evidence="10">
    <location>
        <begin position="223"/>
        <end position="248"/>
    </location>
</feature>
<proteinExistence type="inferred from homology"/>
<dbReference type="AlphaFoldDB" id="A0AAJ0BWD6"/>
<dbReference type="CDD" id="cd17017">
    <property type="entry name" value="ING_Yng1p"/>
    <property type="match status" value="1"/>
</dbReference>
<feature type="binding site" evidence="8">
    <location>
        <position position="762"/>
    </location>
    <ligand>
        <name>Zn(2+)</name>
        <dbReference type="ChEBI" id="CHEBI:29105"/>
        <label>1</label>
    </ligand>
</feature>
<feature type="site" description="Histone H3K4me3 binding" evidence="7">
    <location>
        <position position="761"/>
    </location>
</feature>
<feature type="binding site" evidence="8">
    <location>
        <position position="775"/>
    </location>
    <ligand>
        <name>Zn(2+)</name>
        <dbReference type="ChEBI" id="CHEBI:29105"/>
        <label>2</label>
    </ligand>
</feature>
<evidence type="ECO:0000256" key="1">
    <source>
        <dbReference type="ARBA" id="ARBA00004123"/>
    </source>
</evidence>
<dbReference type="SMART" id="SM01408">
    <property type="entry name" value="ING"/>
    <property type="match status" value="1"/>
</dbReference>
<feature type="binding site" evidence="8">
    <location>
        <position position="790"/>
    </location>
    <ligand>
        <name>Zn(2+)</name>
        <dbReference type="ChEBI" id="CHEBI:29105"/>
        <label>1</label>
    </ligand>
</feature>
<dbReference type="Proteomes" id="UP001244011">
    <property type="component" value="Unassembled WGS sequence"/>
</dbReference>
<feature type="binding site" evidence="8">
    <location>
        <position position="808"/>
    </location>
    <ligand>
        <name>Zn(2+)</name>
        <dbReference type="ChEBI" id="CHEBI:29105"/>
        <label>2</label>
    </ligand>
</feature>
<evidence type="ECO:0000259" key="11">
    <source>
        <dbReference type="PROSITE" id="PS50016"/>
    </source>
</evidence>
<dbReference type="InterPro" id="IPR019787">
    <property type="entry name" value="Znf_PHD-finger"/>
</dbReference>
<sequence>MGSAAPARADFDEQLSPRQTASAAETAIQPVTDGAEPNNSLGSLDLRADPDAQATVTDFLDFTEYLPSDMIRSLTLVGKLNQTYSDSSANVHALTSKWGQLPSIPPEERPTPAQLRSEISENLSQAVGSRIYAHAEAVRMAENVNRHYNRAKTILAKLQTMLENYPPPEEQRSPVAANKSPQVARAPKITLRLENQKVRRPRVPRITVPGEVLAPYDLNYETLGSESETSSGEEEEDGTPHPSRPYMATQPRIKLVKTPKTPKVFKTPKSGTSVPYPNMPGPGISSTTALAQLQPPPEDAVLGSPDAPWLQLTVYELAKLRKRMKKNAAWAPSDTMIARELKTLGRGVEAYKAAKQTAKEEGNDFEDGIPTPVLDAETGVERMPPGALSMETINAEEKKPKNRRVKKPKEPKDSERDQLAKLAAEEAEESARKMADLARTIYPASHPPMQDQAARLTPKAKSRKRKRDSVTEAEAEKPEMIEPSSQRPPSKRTKTETPVPPPRLTPSTTAAQETPVPQPQLTPGGTAVAPHSTTPIPLPVPGQDQRSATPPVPSPGDATAPNAATMTVPVKPAAEGSTPRPVLSRKKSATPILPPVRETRKTLAVRRQEQQQQQNDEPAPSSRPVTPAPRTPMPDLEAQSVAPTTTRRPASRGKAASQEPQPSLAADRPRRTSTARNTPAPERQQEPTSRPASRRAKRPAPGVISRTNSGGSSAVGKRKAAPRKKSARGPSKKAAGGGAGDVLEVEVDDEGNVIDADEPKYCHCNRVSFGTMIQCDNVDNCKQEWFHLECVGLADVPARTTKWYCRECRVLLNIGEKGEVNARGVRM</sequence>
<evidence type="ECO:0000256" key="8">
    <source>
        <dbReference type="PIRSR" id="PIRSR628651-51"/>
    </source>
</evidence>
<dbReference type="EMBL" id="MU839014">
    <property type="protein sequence ID" value="KAK1765699.1"/>
    <property type="molecule type" value="Genomic_DNA"/>
</dbReference>
<keyword evidence="5 8" id="KW-0862">Zinc</keyword>
<dbReference type="GO" id="GO:0004402">
    <property type="term" value="F:histone acetyltransferase activity"/>
    <property type="evidence" value="ECO:0007669"/>
    <property type="project" value="TreeGrafter"/>
</dbReference>
<feature type="region of interest" description="Disordered" evidence="10">
    <location>
        <begin position="376"/>
        <end position="742"/>
    </location>
</feature>
<accession>A0AAJ0BWD6</accession>
<dbReference type="GO" id="GO:0008270">
    <property type="term" value="F:zinc ion binding"/>
    <property type="evidence" value="ECO:0007669"/>
    <property type="project" value="UniProtKB-KW"/>
</dbReference>
<comment type="subcellular location">
    <subcellularLocation>
        <location evidence="1">Nucleus</location>
    </subcellularLocation>
</comment>
<feature type="region of interest" description="Disordered" evidence="10">
    <location>
        <begin position="1"/>
        <end position="46"/>
    </location>
</feature>
<dbReference type="InterPro" id="IPR001965">
    <property type="entry name" value="Znf_PHD"/>
</dbReference>
<dbReference type="Gene3D" id="3.30.40.10">
    <property type="entry name" value="Zinc/RING finger domain, C3HC4 (zinc finger)"/>
    <property type="match status" value="1"/>
</dbReference>
<keyword evidence="6" id="KW-0539">Nucleus</keyword>
<evidence type="ECO:0000313" key="12">
    <source>
        <dbReference type="EMBL" id="KAK1765699.1"/>
    </source>
</evidence>
<reference evidence="12" key="1">
    <citation type="submission" date="2023-06" db="EMBL/GenBank/DDBJ databases">
        <title>Genome-scale phylogeny and comparative genomics of the fungal order Sordariales.</title>
        <authorList>
            <consortium name="Lawrence Berkeley National Laboratory"/>
            <person name="Hensen N."/>
            <person name="Bonometti L."/>
            <person name="Westerberg I."/>
            <person name="Brannstrom I.O."/>
            <person name="Guillou S."/>
            <person name="Cros-Aarteil S."/>
            <person name="Calhoun S."/>
            <person name="Haridas S."/>
            <person name="Kuo A."/>
            <person name="Mondo S."/>
            <person name="Pangilinan J."/>
            <person name="Riley R."/>
            <person name="Labutti K."/>
            <person name="Andreopoulos B."/>
            <person name="Lipzen A."/>
            <person name="Chen C."/>
            <person name="Yanf M."/>
            <person name="Daum C."/>
            <person name="Ng V."/>
            <person name="Clum A."/>
            <person name="Steindorff A."/>
            <person name="Ohm R."/>
            <person name="Martin F."/>
            <person name="Silar P."/>
            <person name="Natvig D."/>
            <person name="Lalanne C."/>
            <person name="Gautier V."/>
            <person name="Ament-Velasquez S.L."/>
            <person name="Kruys A."/>
            <person name="Hutchinson M.I."/>
            <person name="Powell A.J."/>
            <person name="Barry K."/>
            <person name="Miller A.N."/>
            <person name="Grigoriev I.V."/>
            <person name="Debuchy R."/>
            <person name="Gladieux P."/>
            <person name="Thoren M.H."/>
            <person name="Johannesson H."/>
        </authorList>
    </citation>
    <scope>NUCLEOTIDE SEQUENCE</scope>
    <source>
        <strain evidence="12">8032-3</strain>
    </source>
</reference>
<gene>
    <name evidence="12" type="ORF">QBC33DRAFT_621057</name>
</gene>
<evidence type="ECO:0000256" key="10">
    <source>
        <dbReference type="SAM" id="MobiDB-lite"/>
    </source>
</evidence>
<feature type="binding site" evidence="8">
    <location>
        <position position="787"/>
    </location>
    <ligand>
        <name>Zn(2+)</name>
        <dbReference type="ChEBI" id="CHEBI:29105"/>
        <label>1</label>
    </ligand>
</feature>
<dbReference type="RefSeq" id="XP_060281912.1">
    <property type="nucleotide sequence ID" value="XM_060432785.1"/>
</dbReference>
<comment type="caution">
    <text evidence="12">The sequence shown here is derived from an EMBL/GenBank/DDBJ whole genome shotgun (WGS) entry which is preliminary data.</text>
</comment>
<organism evidence="12 13">
    <name type="scientific">Phialemonium atrogriseum</name>
    <dbReference type="NCBI Taxonomy" id="1093897"/>
    <lineage>
        <taxon>Eukaryota</taxon>
        <taxon>Fungi</taxon>
        <taxon>Dikarya</taxon>
        <taxon>Ascomycota</taxon>
        <taxon>Pezizomycotina</taxon>
        <taxon>Sordariomycetes</taxon>
        <taxon>Sordariomycetidae</taxon>
        <taxon>Cephalothecales</taxon>
        <taxon>Cephalothecaceae</taxon>
        <taxon>Phialemonium</taxon>
    </lineage>
</organism>
<keyword evidence="4 9" id="KW-0863">Zinc-finger</keyword>
<dbReference type="InterPro" id="IPR011011">
    <property type="entry name" value="Znf_FYVE_PHD"/>
</dbReference>
<feature type="site" description="Histone H3K4me3 binding" evidence="7">
    <location>
        <position position="776"/>
    </location>
</feature>
<feature type="site" description="Histone H3K4me3 binding" evidence="7">
    <location>
        <position position="772"/>
    </location>
</feature>
<comment type="similarity">
    <text evidence="2">Belongs to the ING family.</text>
</comment>
<dbReference type="Gene3D" id="6.10.140.1740">
    <property type="match status" value="1"/>
</dbReference>
<dbReference type="InterPro" id="IPR013083">
    <property type="entry name" value="Znf_RING/FYVE/PHD"/>
</dbReference>
<dbReference type="CDD" id="cd15587">
    <property type="entry name" value="PHD_Yng1p_like"/>
    <property type="match status" value="1"/>
</dbReference>
<feature type="compositionally biased region" description="Basic residues" evidence="10">
    <location>
        <begin position="716"/>
        <end position="731"/>
    </location>
</feature>
<dbReference type="PROSITE" id="PS50016">
    <property type="entry name" value="ZF_PHD_2"/>
    <property type="match status" value="1"/>
</dbReference>
<feature type="compositionally biased region" description="Basic and acidic residues" evidence="10">
    <location>
        <begin position="468"/>
        <end position="480"/>
    </location>
</feature>
<evidence type="ECO:0000256" key="3">
    <source>
        <dbReference type="ARBA" id="ARBA00022723"/>
    </source>
</evidence>
<dbReference type="InterPro" id="IPR024610">
    <property type="entry name" value="ING_N_histone-binding"/>
</dbReference>
<dbReference type="PANTHER" id="PTHR10333:SF94">
    <property type="entry name" value="FINGER DOMAIN PROTEIN, PUTATIVE (AFU_ORTHOLOGUE AFUA_3G11940)-RELATED"/>
    <property type="match status" value="1"/>
</dbReference>
<evidence type="ECO:0000256" key="7">
    <source>
        <dbReference type="PIRSR" id="PIRSR628651-50"/>
    </source>
</evidence>
<keyword evidence="3 8" id="KW-0479">Metal-binding</keyword>
<evidence type="ECO:0000256" key="5">
    <source>
        <dbReference type="ARBA" id="ARBA00022833"/>
    </source>
</evidence>
<evidence type="ECO:0000256" key="4">
    <source>
        <dbReference type="ARBA" id="ARBA00022771"/>
    </source>
</evidence>
<feature type="region of interest" description="Disordered" evidence="10">
    <location>
        <begin position="167"/>
        <end position="189"/>
    </location>
</feature>
<feature type="compositionally biased region" description="Basic and acidic residues" evidence="10">
    <location>
        <begin position="408"/>
        <end position="419"/>
    </location>
</feature>
<dbReference type="PANTHER" id="PTHR10333">
    <property type="entry name" value="INHIBITOR OF GROWTH PROTEIN"/>
    <property type="match status" value="1"/>
</dbReference>
<dbReference type="InterPro" id="IPR028651">
    <property type="entry name" value="ING_fam"/>
</dbReference>
<feature type="binding site" evidence="8">
    <location>
        <position position="805"/>
    </location>
    <ligand>
        <name>Zn(2+)</name>
        <dbReference type="ChEBI" id="CHEBI:29105"/>
        <label>2</label>
    </ligand>
</feature>
<name>A0AAJ0BWD6_9PEZI</name>
<dbReference type="GeneID" id="85315972"/>
<feature type="compositionally biased region" description="Basic residues" evidence="10">
    <location>
        <begin position="458"/>
        <end position="467"/>
    </location>
</feature>
<dbReference type="GO" id="GO:0006355">
    <property type="term" value="P:regulation of DNA-templated transcription"/>
    <property type="evidence" value="ECO:0007669"/>
    <property type="project" value="TreeGrafter"/>
</dbReference>
<evidence type="ECO:0000256" key="6">
    <source>
        <dbReference type="ARBA" id="ARBA00023242"/>
    </source>
</evidence>
<keyword evidence="13" id="KW-1185">Reference proteome</keyword>
<dbReference type="SUPFAM" id="SSF57903">
    <property type="entry name" value="FYVE/PHD zinc finger"/>
    <property type="match status" value="1"/>
</dbReference>
<dbReference type="SMART" id="SM00249">
    <property type="entry name" value="PHD"/>
    <property type="match status" value="1"/>
</dbReference>
<feature type="compositionally biased region" description="Basic and acidic residues" evidence="10">
    <location>
        <begin position="597"/>
        <end position="609"/>
    </location>
</feature>
<feature type="domain" description="PHD-type" evidence="11">
    <location>
        <begin position="759"/>
        <end position="811"/>
    </location>
</feature>
<evidence type="ECO:0000256" key="2">
    <source>
        <dbReference type="ARBA" id="ARBA00010210"/>
    </source>
</evidence>
<evidence type="ECO:0000313" key="13">
    <source>
        <dbReference type="Proteomes" id="UP001244011"/>
    </source>
</evidence>
<feature type="binding site" evidence="8">
    <location>
        <position position="781"/>
    </location>
    <ligand>
        <name>Zn(2+)</name>
        <dbReference type="ChEBI" id="CHEBI:29105"/>
        <label>2</label>
    </ligand>
</feature>